<keyword evidence="4" id="KW-1185">Reference proteome</keyword>
<keyword evidence="2" id="KW-0472">Membrane</keyword>
<evidence type="ECO:0000313" key="3">
    <source>
        <dbReference type="EMBL" id="AFE04461.1"/>
    </source>
</evidence>
<evidence type="ECO:0000256" key="2">
    <source>
        <dbReference type="SAM" id="Phobius"/>
    </source>
</evidence>
<feature type="region of interest" description="Disordered" evidence="1">
    <location>
        <begin position="141"/>
        <end position="197"/>
    </location>
</feature>
<keyword evidence="2" id="KW-0812">Transmembrane</keyword>
<feature type="transmembrane region" description="Helical" evidence="2">
    <location>
        <begin position="864"/>
        <end position="885"/>
    </location>
</feature>
<reference evidence="3 4" key="1">
    <citation type="journal article" date="2012" name="J. Bacteriol.">
        <title>Complete Genome Sequence of the Fruiting Myxobacterium Corallococcus coralloides DSM 2259.</title>
        <authorList>
            <person name="Huntley S."/>
            <person name="Zhang Y."/>
            <person name="Treuner-Lange A."/>
            <person name="Kneip S."/>
            <person name="Sensen C.W."/>
            <person name="Sogaard-Andersen L."/>
        </authorList>
    </citation>
    <scope>NUCLEOTIDE SEQUENCE [LARGE SCALE GENOMIC DNA]</scope>
    <source>
        <strain evidence="4">ATCC 25202 / DSM 2259 / NBRC 100086 / M2</strain>
    </source>
</reference>
<name>H8MIY1_CORCM</name>
<feature type="transmembrane region" description="Helical" evidence="2">
    <location>
        <begin position="1677"/>
        <end position="1697"/>
    </location>
</feature>
<feature type="transmembrane region" description="Helical" evidence="2">
    <location>
        <begin position="1233"/>
        <end position="1253"/>
    </location>
</feature>
<feature type="transmembrane region" description="Helical" evidence="2">
    <location>
        <begin position="1419"/>
        <end position="1435"/>
    </location>
</feature>
<feature type="transmembrane region" description="Helical" evidence="2">
    <location>
        <begin position="1625"/>
        <end position="1646"/>
    </location>
</feature>
<dbReference type="Proteomes" id="UP000007587">
    <property type="component" value="Chromosome"/>
</dbReference>
<dbReference type="STRING" id="1144275.COCOR_02081"/>
<accession>H8MIY1</accession>
<feature type="transmembrane region" description="Helical" evidence="2">
    <location>
        <begin position="1703"/>
        <end position="1724"/>
    </location>
</feature>
<feature type="transmembrane region" description="Helical" evidence="2">
    <location>
        <begin position="434"/>
        <end position="455"/>
    </location>
</feature>
<feature type="transmembrane region" description="Helical" evidence="2">
    <location>
        <begin position="663"/>
        <end position="680"/>
    </location>
</feature>
<feature type="transmembrane region" description="Helical" evidence="2">
    <location>
        <begin position="922"/>
        <end position="939"/>
    </location>
</feature>
<feature type="transmembrane region" description="Helical" evidence="2">
    <location>
        <begin position="729"/>
        <end position="748"/>
    </location>
</feature>
<feature type="transmembrane region" description="Helical" evidence="2">
    <location>
        <begin position="612"/>
        <end position="632"/>
    </location>
</feature>
<feature type="transmembrane region" description="Helical" evidence="2">
    <location>
        <begin position="1265"/>
        <end position="1284"/>
    </location>
</feature>
<feature type="transmembrane region" description="Helical" evidence="2">
    <location>
        <begin position="760"/>
        <end position="779"/>
    </location>
</feature>
<feature type="transmembrane region" description="Helical" evidence="2">
    <location>
        <begin position="1573"/>
        <end position="1593"/>
    </location>
</feature>
<feature type="transmembrane region" description="Helical" evidence="2">
    <location>
        <begin position="326"/>
        <end position="342"/>
    </location>
</feature>
<protein>
    <submittedName>
        <fullName evidence="3">Uncharacterized protein</fullName>
    </submittedName>
</protein>
<feature type="transmembrane region" description="Helical" evidence="2">
    <location>
        <begin position="638"/>
        <end position="656"/>
    </location>
</feature>
<proteinExistence type="predicted"/>
<evidence type="ECO:0000313" key="4">
    <source>
        <dbReference type="Proteomes" id="UP000007587"/>
    </source>
</evidence>
<feature type="compositionally biased region" description="Acidic residues" evidence="1">
    <location>
        <begin position="186"/>
        <end position="196"/>
    </location>
</feature>
<feature type="transmembrane region" description="Helical" evidence="2">
    <location>
        <begin position="1338"/>
        <end position="1361"/>
    </location>
</feature>
<feature type="transmembrane region" description="Helical" evidence="2">
    <location>
        <begin position="1114"/>
        <end position="1139"/>
    </location>
</feature>
<feature type="transmembrane region" description="Helical" evidence="2">
    <location>
        <begin position="786"/>
        <end position="806"/>
    </location>
</feature>
<gene>
    <name evidence="3" type="ordered locus">COCOR_02081</name>
</gene>
<feature type="transmembrane region" description="Helical" evidence="2">
    <location>
        <begin position="238"/>
        <end position="257"/>
    </location>
</feature>
<feature type="transmembrane region" description="Helical" evidence="2">
    <location>
        <begin position="1046"/>
        <end position="1064"/>
    </location>
</feature>
<feature type="transmembrane region" description="Helical" evidence="2">
    <location>
        <begin position="532"/>
        <end position="551"/>
    </location>
</feature>
<feature type="transmembrane region" description="Helical" evidence="2">
    <location>
        <begin position="1599"/>
        <end position="1618"/>
    </location>
</feature>
<reference evidence="4" key="2">
    <citation type="submission" date="2012-03" db="EMBL/GenBank/DDBJ databases">
        <title>Genome sequence of the fruiting myxobacterium Corallococcus coralloides DSM 2259.</title>
        <authorList>
            <person name="Huntley S."/>
            <person name="Zhang Y."/>
            <person name="Treuner-Lange A."/>
            <person name="Sensen C.W."/>
            <person name="Sogaard-Andersen L."/>
        </authorList>
    </citation>
    <scope>NUCLEOTIDE SEQUENCE [LARGE SCALE GENOMIC DNA]</scope>
    <source>
        <strain evidence="4">ATCC 25202 / DSM 2259 / NBRC 100086 / M2</strain>
    </source>
</reference>
<feature type="transmembrane region" description="Helical" evidence="2">
    <location>
        <begin position="1441"/>
        <end position="1461"/>
    </location>
</feature>
<feature type="transmembrane region" description="Helical" evidence="2">
    <location>
        <begin position="991"/>
        <end position="1013"/>
    </location>
</feature>
<feature type="transmembrane region" description="Helical" evidence="2">
    <location>
        <begin position="582"/>
        <end position="600"/>
    </location>
</feature>
<feature type="transmembrane region" description="Helical" evidence="2">
    <location>
        <begin position="1381"/>
        <end position="1398"/>
    </location>
</feature>
<organism evidence="3 4">
    <name type="scientific">Corallococcus coralloides (strain ATCC 25202 / DSM 2259 / NBRC 100086 / M2)</name>
    <name type="common">Myxococcus coralloides</name>
    <dbReference type="NCBI Taxonomy" id="1144275"/>
    <lineage>
        <taxon>Bacteria</taxon>
        <taxon>Pseudomonadati</taxon>
        <taxon>Myxococcota</taxon>
        <taxon>Myxococcia</taxon>
        <taxon>Myxococcales</taxon>
        <taxon>Cystobacterineae</taxon>
        <taxon>Myxococcaceae</taxon>
        <taxon>Corallococcus</taxon>
    </lineage>
</organism>
<feature type="transmembrane region" description="Helical" evidence="2">
    <location>
        <begin position="558"/>
        <end position="576"/>
    </location>
</feature>
<feature type="transmembrane region" description="Helical" evidence="2">
    <location>
        <begin position="1497"/>
        <end position="1514"/>
    </location>
</feature>
<feature type="transmembrane region" description="Helical" evidence="2">
    <location>
        <begin position="1310"/>
        <end position="1331"/>
    </location>
</feature>
<feature type="transmembrane region" description="Helical" evidence="2">
    <location>
        <begin position="300"/>
        <end position="320"/>
    </location>
</feature>
<feature type="transmembrane region" description="Helical" evidence="2">
    <location>
        <begin position="891"/>
        <end position="910"/>
    </location>
</feature>
<feature type="transmembrane region" description="Helical" evidence="2">
    <location>
        <begin position="686"/>
        <end position="708"/>
    </location>
</feature>
<dbReference type="eggNOG" id="COG4223">
    <property type="taxonomic scope" value="Bacteria"/>
</dbReference>
<dbReference type="InParanoid" id="H8MIY1"/>
<dbReference type="HOGENOM" id="CLU_244980_0_0_7"/>
<dbReference type="KEGG" id="ccx:COCOR_02081"/>
<feature type="transmembrane region" description="Helical" evidence="2">
    <location>
        <begin position="354"/>
        <end position="373"/>
    </location>
</feature>
<feature type="transmembrane region" description="Helical" evidence="2">
    <location>
        <begin position="467"/>
        <end position="485"/>
    </location>
</feature>
<feature type="transmembrane region" description="Helical" evidence="2">
    <location>
        <begin position="951"/>
        <end position="970"/>
    </location>
</feature>
<feature type="transmembrane region" description="Helical" evidence="2">
    <location>
        <begin position="1468"/>
        <end position="1491"/>
    </location>
</feature>
<feature type="transmembrane region" description="Helical" evidence="2">
    <location>
        <begin position="1652"/>
        <end position="1672"/>
    </location>
</feature>
<feature type="transmembrane region" description="Helical" evidence="2">
    <location>
        <begin position="379"/>
        <end position="397"/>
    </location>
</feature>
<feature type="transmembrane region" description="Helical" evidence="2">
    <location>
        <begin position="506"/>
        <end position="526"/>
    </location>
</feature>
<evidence type="ECO:0000256" key="1">
    <source>
        <dbReference type="SAM" id="MobiDB-lite"/>
    </source>
</evidence>
<dbReference type="EMBL" id="CP003389">
    <property type="protein sequence ID" value="AFE04461.1"/>
    <property type="molecule type" value="Genomic_DNA"/>
</dbReference>
<feature type="transmembrane region" description="Helical" evidence="2">
    <location>
        <begin position="812"/>
        <end position="833"/>
    </location>
</feature>
<sequence length="1744" mass="180610">MLTHMLCPACTEPRALDSGPLCPECGAALVPAAGRHLDDFVLARMRRRIEHWRFDGVLDAATADRLEASLAAPPDGVASILEVPAPEAVEVPVPVEPALDSAARVEAWADEVAHSLRRAGGWRPGWLASIASSLDETARAEREQAARRVSSLDVGASSRAEDLGDGSARAKREQQAARRRVVVAPDEGESSSEEDLGSALGSGQALFGRGHLDSLGGSGLEAVIALDEGDNPPRFNEYIWWFLGAVLVLGGSLMGVREAWRALGGVPRQLIVTGALLGYHAAFIGLGTFLARRSRSAGRVLAGIGLGLLPVVFIALSALVALTPMVGVPTALGVAAVALLPLRAAGRLWPGASATTFAVALFPSLLAGLPLMGWDDAPWLRALCAFAGVVALGASLWRARAADAGEGAPEASRSRAAAAGAVEASPWRAGAASFAGVGAALYGALWLVVFCVASGPSGFDALEPGAPLFAGLVLWAVALGAVVAVGASSDAVRAAHPRAAPVFETLAHAVVASGALAGALGAFSVFPGEDAWVDTASICAPVLAALVFFLLEFRRRALVHPAVMASLLAGALVARVQAPDDPAWWCFGVAAVASGLMLLARVTFSGVLRPRMLAWSVVVSLATMPAFSVLAWTQGTNAPWPQAYTGAVIAFAAHFAGRWKWRGLHYLGGVALLFGALSAVDGTPWLASSAAGLGVFALAAVLYGLGGLAQSAWLERQGLRDAFHPLEDLSLAIAALGVARALGVAPALPDVLAGVDEPFSTLLACAPTAVATAVLLLRVRRDGSRLVGFLAAMGFALTVSQGLGTVSDFTSARAALVAAGLAFGFALFAMLRGPGLDTVKGRRLLDVFPMPFGARGRPLFTDGFAGAALVQAVLAVITLINWVALPDSAERPVALLAGGLLSAGALLAFVSRGFVAFQMRGSVVTLALSGGFIALTGAVNRAGRPLPPDVSAWRVPLIGIALWVLALGLRRVGPWVAQRLERPKHGSLYHLVPHLGVAVLAVLLLRSAIAVGLPGPSRALGLVPPLLVLGPALLMVLLAASFRSRLLAHWGLVLGLPGAALWAAQQSLLGSPLVALRPPDGQWIRATAEHLISPSLGWLHPDAWMPPDSTHFLLWQQAFAGIAAAGLVYAVFAVAVARVDAGRAFFRRLLSLGTDNRPGPFLDALSRETLTAVVLVAVAAFFQPGVLAADLVLATGAVLFVGGARGRGRGVVGLGLLLLVHALAHLMPHLEPWPGPTLALLGLGVVVVAPWLAKRRGHDEGRTRLRAHLAVLPYFIAATVYALAVEGHSSSTMAVPVLVMEMISGLTGEWLMSFAFPLTLGLLSAALLVAAFQWRGALAGFIAGLGTMVAGGAVVATGLAFLAQARAPWDPTYLPLFTRSGAQLALAAAGSALALHVARRMTSRRRNDVAGGMGWGRDLWLVASAALLAAVAVGGQASEDVLPVALAAIGLAVGVSLHAAWREHTGRHVYFVQLAVVGVYALVRGLYAQGLRPEHDALFALSLGFVLVGVTVLARRAGVRPVERATRRFAALLPIAVALILPGDATGDAALLAGGSGLLYAALGAVERSRMFGAFAAAACNLALLIAALAFGLEGLEVYLAPLGLLLLMMGQLFTSSLPHAARNAVRILGGLLLYVPAAAKLTASLGESEDGTYAIVFGAVCLLGVAVGMALRIRAYLALGTLFLLLDVVANLLDAGLRDHRIGFLVMTLTGLTIVAGRVMATLKRQEWDLLLRRVRVQLRGWD</sequence>
<feature type="transmembrane region" description="Helical" evidence="2">
    <location>
        <begin position="269"/>
        <end position="291"/>
    </location>
</feature>
<feature type="transmembrane region" description="Helical" evidence="2">
    <location>
        <begin position="1019"/>
        <end position="1039"/>
    </location>
</feature>
<keyword evidence="2" id="KW-1133">Transmembrane helix</keyword>